<keyword evidence="1 4" id="KW-0808">Transferase</keyword>
<gene>
    <name evidence="4" type="ORF">SE17_27830</name>
</gene>
<dbReference type="GO" id="GO:0008976">
    <property type="term" value="F:polyphosphate kinase activity"/>
    <property type="evidence" value="ECO:0007669"/>
    <property type="project" value="InterPro"/>
</dbReference>
<dbReference type="SUPFAM" id="SSF52540">
    <property type="entry name" value="P-loop containing nucleoside triphosphate hydrolases"/>
    <property type="match status" value="1"/>
</dbReference>
<dbReference type="InterPro" id="IPR022488">
    <property type="entry name" value="PPK2-related"/>
</dbReference>
<dbReference type="PIRSF" id="PIRSF028756">
    <property type="entry name" value="PPK2_prd"/>
    <property type="match status" value="1"/>
</dbReference>
<dbReference type="PANTHER" id="PTHR34383:SF3">
    <property type="entry name" value="POLYPHOSPHATE:AMP PHOSPHOTRANSFERASE"/>
    <property type="match status" value="1"/>
</dbReference>
<protein>
    <submittedName>
        <fullName evidence="4">UDP-galactose-lipid carrier transferase</fullName>
    </submittedName>
</protein>
<comment type="caution">
    <text evidence="4">The sequence shown here is derived from an EMBL/GenBank/DDBJ whole genome shotgun (WGS) entry which is preliminary data.</text>
</comment>
<dbReference type="Proteomes" id="UP000050509">
    <property type="component" value="Unassembled WGS sequence"/>
</dbReference>
<reference evidence="4 5" key="1">
    <citation type="submission" date="2015-09" db="EMBL/GenBank/DDBJ databases">
        <title>Draft genome sequence of Kouleothrix aurantiaca JCM 19913.</title>
        <authorList>
            <person name="Hemp J."/>
        </authorList>
    </citation>
    <scope>NUCLEOTIDE SEQUENCE [LARGE SCALE GENOMIC DNA]</scope>
    <source>
        <strain evidence="4 5">COM-B</strain>
    </source>
</reference>
<dbReference type="InterPro" id="IPR027417">
    <property type="entry name" value="P-loop_NTPase"/>
</dbReference>
<feature type="domain" description="Polyphosphate kinase-2-related" evidence="3">
    <location>
        <begin position="26"/>
        <end position="248"/>
    </location>
</feature>
<dbReference type="GO" id="GO:0006797">
    <property type="term" value="P:polyphosphate metabolic process"/>
    <property type="evidence" value="ECO:0007669"/>
    <property type="project" value="InterPro"/>
</dbReference>
<proteinExistence type="predicted"/>
<dbReference type="PATRIC" id="fig|186479.3.peg.1931"/>
<dbReference type="Pfam" id="PF03976">
    <property type="entry name" value="PPK2"/>
    <property type="match status" value="1"/>
</dbReference>
<evidence type="ECO:0000256" key="2">
    <source>
        <dbReference type="ARBA" id="ARBA00022777"/>
    </source>
</evidence>
<sequence length="277" mass="31694">MPYAHKVAPGSKVALSKIKPDDNGGMDKEEGLARFAKLNAELDVIQEELYAAGTHSVLLVLQGMDTSGKDGTIRNVLLNLNPQGVRVESFKVPTEEELAHDFLWRVHKVAPRKGEFGVFNRSHYEDVLVVRVHDLAPKEVWQARYEQINQFEALLAATGTIIVKLFLHISKGEQEERLREREQDVTKAWKLSAGDWREREYWDDYQNAYEDALERCSTEAAPWYIVPADRKWFRNLAATEVLVDTLNAYRDGWHATLDEMSKARVAELQEYRAGKPV</sequence>
<dbReference type="EMBL" id="LJCR01001479">
    <property type="protein sequence ID" value="KPV50282.1"/>
    <property type="molecule type" value="Genomic_DNA"/>
</dbReference>
<organism evidence="4 5">
    <name type="scientific">Kouleothrix aurantiaca</name>
    <dbReference type="NCBI Taxonomy" id="186479"/>
    <lineage>
        <taxon>Bacteria</taxon>
        <taxon>Bacillati</taxon>
        <taxon>Chloroflexota</taxon>
        <taxon>Chloroflexia</taxon>
        <taxon>Chloroflexales</taxon>
        <taxon>Roseiflexineae</taxon>
        <taxon>Roseiflexaceae</taxon>
        <taxon>Kouleothrix</taxon>
    </lineage>
</organism>
<name>A0A0P9DCN9_9CHLR</name>
<evidence type="ECO:0000259" key="3">
    <source>
        <dbReference type="Pfam" id="PF03976"/>
    </source>
</evidence>
<evidence type="ECO:0000313" key="4">
    <source>
        <dbReference type="EMBL" id="KPV50282.1"/>
    </source>
</evidence>
<keyword evidence="2" id="KW-0418">Kinase</keyword>
<dbReference type="InterPro" id="IPR022300">
    <property type="entry name" value="PPK2-rel_1"/>
</dbReference>
<dbReference type="Gene3D" id="3.40.50.300">
    <property type="entry name" value="P-loop containing nucleotide triphosphate hydrolases"/>
    <property type="match status" value="1"/>
</dbReference>
<accession>A0A0P9DCN9</accession>
<dbReference type="PANTHER" id="PTHR34383">
    <property type="entry name" value="POLYPHOSPHATE:AMP PHOSPHOTRANSFERASE-RELATED"/>
    <property type="match status" value="1"/>
</dbReference>
<keyword evidence="5" id="KW-1185">Reference proteome</keyword>
<evidence type="ECO:0000256" key="1">
    <source>
        <dbReference type="ARBA" id="ARBA00022679"/>
    </source>
</evidence>
<dbReference type="AlphaFoldDB" id="A0A0P9DCN9"/>
<dbReference type="InterPro" id="IPR016898">
    <property type="entry name" value="Polyphosphate_phosphotransfera"/>
</dbReference>
<dbReference type="NCBIfam" id="TIGR03709">
    <property type="entry name" value="PPK2_rel_1"/>
    <property type="match status" value="1"/>
</dbReference>
<evidence type="ECO:0000313" key="5">
    <source>
        <dbReference type="Proteomes" id="UP000050509"/>
    </source>
</evidence>